<sequence length="418" mass="43533">MDADAGVVVVGGGQAGFQTAVSLRQNGFAGPVTIVEAGTARPYQRPPLSKAYLDLTNEADDAVLEFRPDSFYERHGVQVRVGTRVSSIDRRAGAVRLDSAEVLRYGHLVLALGARPRQLSLPAIDVAGVHVLHDLDDARALRTALGAATTVVVIGGGFIGLEVAAAARRSGCAVTVVEAAPRVMGRVVSRELSEFVASAHRSKGAVVRVGSGVARLHDSNGRVAGVELTSGEVLPADLVVIGVGVEPVTDVAESAGLAVRNGILVDETLLTVDPRISAIGDCAAYPSVHAPGMVRLESVQNATDQARCVAARIAGGSVDRYAALPWFWTHQFDLNVQIAGLGGEQDDTVTVGDVAGEKFSVLRFRAGRLACVESVNSPADHMAARKILADNVFLGPAEAGRRGFTLKEFARGASAANA</sequence>
<evidence type="ECO:0000259" key="6">
    <source>
        <dbReference type="Pfam" id="PF14759"/>
    </source>
</evidence>
<evidence type="ECO:0000256" key="1">
    <source>
        <dbReference type="ARBA" id="ARBA00001974"/>
    </source>
</evidence>
<dbReference type="Gene3D" id="3.30.390.30">
    <property type="match status" value="1"/>
</dbReference>
<comment type="cofactor">
    <cofactor evidence="1">
        <name>FAD</name>
        <dbReference type="ChEBI" id="CHEBI:57692"/>
    </cofactor>
</comment>
<dbReference type="OrthoDB" id="3568330at2"/>
<evidence type="ECO:0000256" key="2">
    <source>
        <dbReference type="ARBA" id="ARBA00022630"/>
    </source>
</evidence>
<comment type="caution">
    <text evidence="7">The sequence shown here is derived from an EMBL/GenBank/DDBJ whole genome shotgun (WGS) entry which is preliminary data.</text>
</comment>
<feature type="domain" description="Reductase C-terminal" evidence="6">
    <location>
        <begin position="326"/>
        <end position="409"/>
    </location>
</feature>
<gene>
    <name evidence="7" type="ORF">GOOTI_005_00280</name>
</gene>
<evidence type="ECO:0000259" key="5">
    <source>
        <dbReference type="Pfam" id="PF07992"/>
    </source>
</evidence>
<evidence type="ECO:0000313" key="7">
    <source>
        <dbReference type="EMBL" id="GAB32350.1"/>
    </source>
</evidence>
<accession>H5TFU2</accession>
<dbReference type="Pfam" id="PF14759">
    <property type="entry name" value="Reductase_C"/>
    <property type="match status" value="1"/>
</dbReference>
<dbReference type="InterPro" id="IPR028202">
    <property type="entry name" value="Reductase_C"/>
</dbReference>
<dbReference type="EMBL" id="BAFB01000005">
    <property type="protein sequence ID" value="GAB32350.1"/>
    <property type="molecule type" value="Genomic_DNA"/>
</dbReference>
<evidence type="ECO:0000313" key="8">
    <source>
        <dbReference type="Proteomes" id="UP000005038"/>
    </source>
</evidence>
<dbReference type="InterPro" id="IPR036188">
    <property type="entry name" value="FAD/NAD-bd_sf"/>
</dbReference>
<dbReference type="InterPro" id="IPR016156">
    <property type="entry name" value="FAD/NAD-linked_Rdtase_dimer_sf"/>
</dbReference>
<keyword evidence="3" id="KW-0274">FAD</keyword>
<name>H5TFU2_GORO1</name>
<dbReference type="SUPFAM" id="SSF55424">
    <property type="entry name" value="FAD/NAD-linked reductases, dimerisation (C-terminal) domain"/>
    <property type="match status" value="1"/>
</dbReference>
<dbReference type="Pfam" id="PF07992">
    <property type="entry name" value="Pyr_redox_2"/>
    <property type="match status" value="1"/>
</dbReference>
<dbReference type="RefSeq" id="WP_007236625.1">
    <property type="nucleotide sequence ID" value="NZ_BAFB01000005.1"/>
</dbReference>
<organism evidence="7 8">
    <name type="scientific">Gordonia otitidis (strain DSM 44809 / CCUG 52243 / JCM 12355 / NBRC 100426 / IFM 10032)</name>
    <dbReference type="NCBI Taxonomy" id="1108044"/>
    <lineage>
        <taxon>Bacteria</taxon>
        <taxon>Bacillati</taxon>
        <taxon>Actinomycetota</taxon>
        <taxon>Actinomycetes</taxon>
        <taxon>Mycobacteriales</taxon>
        <taxon>Gordoniaceae</taxon>
        <taxon>Gordonia</taxon>
    </lineage>
</organism>
<dbReference type="InterPro" id="IPR023753">
    <property type="entry name" value="FAD/NAD-binding_dom"/>
</dbReference>
<dbReference type="SUPFAM" id="SSF51905">
    <property type="entry name" value="FAD/NAD(P)-binding domain"/>
    <property type="match status" value="2"/>
</dbReference>
<reference evidence="7" key="1">
    <citation type="submission" date="2012-02" db="EMBL/GenBank/DDBJ databases">
        <title>Whole genome shotgun sequence of Gordonia otitidis NBRC 100426.</title>
        <authorList>
            <person name="Yoshida I."/>
            <person name="Hosoyama A."/>
            <person name="Tsuchikane K."/>
            <person name="Katsumata H."/>
            <person name="Yamazaki S."/>
            <person name="Fujita N."/>
        </authorList>
    </citation>
    <scope>NUCLEOTIDE SEQUENCE [LARGE SCALE GENOMIC DNA]</scope>
    <source>
        <strain evidence="7">NBRC 100426</strain>
    </source>
</reference>
<feature type="domain" description="FAD/NAD(P)-binding" evidence="5">
    <location>
        <begin position="7"/>
        <end position="306"/>
    </location>
</feature>
<dbReference type="PRINTS" id="PR00368">
    <property type="entry name" value="FADPNR"/>
</dbReference>
<dbReference type="AlphaFoldDB" id="H5TFU2"/>
<dbReference type="STRING" id="1108044.GOOTI_005_00280"/>
<protein>
    <submittedName>
        <fullName evidence="7">Ferredoxin reductase</fullName>
    </submittedName>
</protein>
<dbReference type="PRINTS" id="PR00411">
    <property type="entry name" value="PNDRDTASEI"/>
</dbReference>
<dbReference type="PANTHER" id="PTHR43557:SF2">
    <property type="entry name" value="RIESKE DOMAIN-CONTAINING PROTEIN-RELATED"/>
    <property type="match status" value="1"/>
</dbReference>
<dbReference type="Gene3D" id="3.50.50.60">
    <property type="entry name" value="FAD/NAD(P)-binding domain"/>
    <property type="match status" value="2"/>
</dbReference>
<dbReference type="Proteomes" id="UP000005038">
    <property type="component" value="Unassembled WGS sequence"/>
</dbReference>
<keyword evidence="8" id="KW-1185">Reference proteome</keyword>
<evidence type="ECO:0000256" key="3">
    <source>
        <dbReference type="ARBA" id="ARBA00022827"/>
    </source>
</evidence>
<dbReference type="PANTHER" id="PTHR43557">
    <property type="entry name" value="APOPTOSIS-INDUCING FACTOR 1"/>
    <property type="match status" value="1"/>
</dbReference>
<proteinExistence type="predicted"/>
<evidence type="ECO:0000256" key="4">
    <source>
        <dbReference type="ARBA" id="ARBA00023002"/>
    </source>
</evidence>
<dbReference type="GO" id="GO:0016651">
    <property type="term" value="F:oxidoreductase activity, acting on NAD(P)H"/>
    <property type="evidence" value="ECO:0007669"/>
    <property type="project" value="TreeGrafter"/>
</dbReference>
<dbReference type="GO" id="GO:0005737">
    <property type="term" value="C:cytoplasm"/>
    <property type="evidence" value="ECO:0007669"/>
    <property type="project" value="TreeGrafter"/>
</dbReference>
<dbReference type="InterPro" id="IPR050446">
    <property type="entry name" value="FAD-oxidoreductase/Apoptosis"/>
</dbReference>
<keyword evidence="2" id="KW-0285">Flavoprotein</keyword>
<keyword evidence="4" id="KW-0560">Oxidoreductase</keyword>